<feature type="transmembrane region" description="Helical" evidence="12">
    <location>
        <begin position="205"/>
        <end position="227"/>
    </location>
</feature>
<dbReference type="InterPro" id="IPR001356">
    <property type="entry name" value="HD"/>
</dbReference>
<reference evidence="14" key="1">
    <citation type="submission" date="2025-08" db="UniProtKB">
        <authorList>
            <consortium name="Ensembl"/>
        </authorList>
    </citation>
    <scope>IDENTIFICATION</scope>
</reference>
<dbReference type="GO" id="GO:0005634">
    <property type="term" value="C:nucleus"/>
    <property type="evidence" value="ECO:0007669"/>
    <property type="project" value="UniProtKB-SubCell"/>
</dbReference>
<dbReference type="GO" id="GO:0000981">
    <property type="term" value="F:DNA-binding transcription factor activity, RNA polymerase II-specific"/>
    <property type="evidence" value="ECO:0007669"/>
    <property type="project" value="InterPro"/>
</dbReference>
<dbReference type="AlphaFoldDB" id="A0A3Q2XQ46"/>
<comment type="similarity">
    <text evidence="2">Belongs to the NK-2 homeobox family.</text>
</comment>
<keyword evidence="4" id="KW-0805">Transcription regulation</keyword>
<evidence type="ECO:0000313" key="14">
    <source>
        <dbReference type="Ensembl" id="ENSHCOP00000006913.1"/>
    </source>
</evidence>
<dbReference type="InterPro" id="IPR050394">
    <property type="entry name" value="Homeobox_NK-like"/>
</dbReference>
<comment type="subcellular location">
    <subcellularLocation>
        <location evidence="1 9 10">Nucleus</location>
    </subcellularLocation>
</comment>
<dbReference type="Gene3D" id="1.10.10.60">
    <property type="entry name" value="Homeodomain-like"/>
    <property type="match status" value="1"/>
</dbReference>
<evidence type="ECO:0000313" key="15">
    <source>
        <dbReference type="Proteomes" id="UP000264820"/>
    </source>
</evidence>
<protein>
    <submittedName>
        <fullName evidence="14">NK2 homeobox 3</fullName>
    </submittedName>
</protein>
<dbReference type="Pfam" id="PF00046">
    <property type="entry name" value="Homeodomain"/>
    <property type="match status" value="1"/>
</dbReference>
<evidence type="ECO:0000256" key="5">
    <source>
        <dbReference type="ARBA" id="ARBA00023125"/>
    </source>
</evidence>
<dbReference type="InterPro" id="IPR020479">
    <property type="entry name" value="HD_metazoa"/>
</dbReference>
<evidence type="ECO:0000256" key="1">
    <source>
        <dbReference type="ARBA" id="ARBA00004123"/>
    </source>
</evidence>
<dbReference type="InterPro" id="IPR009057">
    <property type="entry name" value="Homeodomain-like_sf"/>
</dbReference>
<dbReference type="CDD" id="cd00086">
    <property type="entry name" value="homeodomain"/>
    <property type="match status" value="1"/>
</dbReference>
<dbReference type="Proteomes" id="UP000264820">
    <property type="component" value="Unplaced"/>
</dbReference>
<dbReference type="PANTHER" id="PTHR24340:SF32">
    <property type="entry name" value="HOMEOBOX PROTEIN NKX-2.3"/>
    <property type="match status" value="1"/>
</dbReference>
<name>A0A3Q2XQ46_HIPCM</name>
<accession>A0A3Q2XQ46</accession>
<evidence type="ECO:0000256" key="8">
    <source>
        <dbReference type="ARBA" id="ARBA00023242"/>
    </source>
</evidence>
<evidence type="ECO:0000256" key="2">
    <source>
        <dbReference type="ARBA" id="ARBA00005661"/>
    </source>
</evidence>
<dbReference type="SMART" id="SM00389">
    <property type="entry name" value="HOX"/>
    <property type="match status" value="1"/>
</dbReference>
<dbReference type="PRINTS" id="PR00024">
    <property type="entry name" value="HOMEOBOX"/>
</dbReference>
<evidence type="ECO:0000256" key="10">
    <source>
        <dbReference type="RuleBase" id="RU000682"/>
    </source>
</evidence>
<dbReference type="SUPFAM" id="SSF46689">
    <property type="entry name" value="Homeodomain-like"/>
    <property type="match status" value="1"/>
</dbReference>
<proteinExistence type="inferred from homology"/>
<evidence type="ECO:0000256" key="6">
    <source>
        <dbReference type="ARBA" id="ARBA00023155"/>
    </source>
</evidence>
<keyword evidence="3" id="KW-0217">Developmental protein</keyword>
<keyword evidence="8 9" id="KW-0539">Nucleus</keyword>
<feature type="region of interest" description="Disordered" evidence="11">
    <location>
        <begin position="34"/>
        <end position="72"/>
    </location>
</feature>
<keyword evidence="15" id="KW-1185">Reference proteome</keyword>
<dbReference type="PROSITE" id="PS50071">
    <property type="entry name" value="HOMEOBOX_2"/>
    <property type="match status" value="1"/>
</dbReference>
<feature type="domain" description="Homeobox" evidence="13">
    <location>
        <begin position="67"/>
        <end position="127"/>
    </location>
</feature>
<dbReference type="InterPro" id="IPR017970">
    <property type="entry name" value="Homeobox_CS"/>
</dbReference>
<feature type="DNA-binding region" description="Homeobox" evidence="9">
    <location>
        <begin position="69"/>
        <end position="128"/>
    </location>
</feature>
<feature type="compositionally biased region" description="Low complexity" evidence="11">
    <location>
        <begin position="46"/>
        <end position="56"/>
    </location>
</feature>
<dbReference type="Ensembl" id="ENSHCOT00000002875.1">
    <property type="protein sequence ID" value="ENSHCOP00000006913.1"/>
    <property type="gene ID" value="ENSHCOG00000008804.1"/>
</dbReference>
<evidence type="ECO:0000256" key="7">
    <source>
        <dbReference type="ARBA" id="ARBA00023163"/>
    </source>
</evidence>
<evidence type="ECO:0000256" key="3">
    <source>
        <dbReference type="ARBA" id="ARBA00022473"/>
    </source>
</evidence>
<dbReference type="GeneTree" id="ENSGT00940000157556"/>
<keyword evidence="5 9" id="KW-0238">DNA-binding</keyword>
<evidence type="ECO:0000256" key="12">
    <source>
        <dbReference type="SAM" id="Phobius"/>
    </source>
</evidence>
<evidence type="ECO:0000259" key="13">
    <source>
        <dbReference type="PROSITE" id="PS50071"/>
    </source>
</evidence>
<keyword evidence="7" id="KW-0804">Transcription</keyword>
<dbReference type="PANTHER" id="PTHR24340">
    <property type="entry name" value="HOMEOBOX PROTEIN NKX"/>
    <property type="match status" value="1"/>
</dbReference>
<feature type="transmembrane region" description="Helical" evidence="12">
    <location>
        <begin position="233"/>
        <end position="254"/>
    </location>
</feature>
<keyword evidence="12" id="KW-0472">Membrane</keyword>
<evidence type="ECO:0000256" key="9">
    <source>
        <dbReference type="PROSITE-ProRule" id="PRU00108"/>
    </source>
</evidence>
<dbReference type="FunFam" id="1.10.10.60:FF:000078">
    <property type="entry name" value="NK2 homeobox 3"/>
    <property type="match status" value="1"/>
</dbReference>
<evidence type="ECO:0000256" key="4">
    <source>
        <dbReference type="ARBA" id="ARBA00023015"/>
    </source>
</evidence>
<reference evidence="14" key="2">
    <citation type="submission" date="2025-09" db="UniProtKB">
        <authorList>
            <consortium name="Ensembl"/>
        </authorList>
    </citation>
    <scope>IDENTIFICATION</scope>
</reference>
<dbReference type="GO" id="GO:0000978">
    <property type="term" value="F:RNA polymerase II cis-regulatory region sequence-specific DNA binding"/>
    <property type="evidence" value="ECO:0007669"/>
    <property type="project" value="TreeGrafter"/>
</dbReference>
<dbReference type="PROSITE" id="PS00027">
    <property type="entry name" value="HOMEOBOX_1"/>
    <property type="match status" value="1"/>
</dbReference>
<keyword evidence="6 9" id="KW-0371">Homeobox</keyword>
<dbReference type="GO" id="GO:0030154">
    <property type="term" value="P:cell differentiation"/>
    <property type="evidence" value="ECO:0007669"/>
    <property type="project" value="TreeGrafter"/>
</dbReference>
<organism evidence="14 15">
    <name type="scientific">Hippocampus comes</name>
    <name type="common">Tiger tail seahorse</name>
    <dbReference type="NCBI Taxonomy" id="109280"/>
    <lineage>
        <taxon>Eukaryota</taxon>
        <taxon>Metazoa</taxon>
        <taxon>Chordata</taxon>
        <taxon>Craniata</taxon>
        <taxon>Vertebrata</taxon>
        <taxon>Euteleostomi</taxon>
        <taxon>Actinopterygii</taxon>
        <taxon>Neopterygii</taxon>
        <taxon>Teleostei</taxon>
        <taxon>Neoteleostei</taxon>
        <taxon>Acanthomorphata</taxon>
        <taxon>Syngnathiaria</taxon>
        <taxon>Syngnathiformes</taxon>
        <taxon>Syngnathoidei</taxon>
        <taxon>Syngnathidae</taxon>
        <taxon>Hippocampus</taxon>
    </lineage>
</organism>
<keyword evidence="12" id="KW-0812">Transmembrane</keyword>
<keyword evidence="12" id="KW-1133">Transmembrane helix</keyword>
<sequence length="273" mass="30826">MTMLQTSTPFSVTDILKAGQEYPSVHMVHYHSPSPSSCMLARDSPRVPSAPSSRADVSSEGVRPKPRSRRRPRVLFSQAQVLELERRFKQQRYLSAPEREHLASALKLTSNQVKIWFQNRRYKCKRQRQDRTLEALGPHPQSNTGCAYGGLPGPGPTSAGCPNAFVNLGGLQAPSAQPHNHQGGWIGALENRTWRSQTIQMPFSLFLSILIFFFVVLLFPFCCLVVLGDLFFVLSHSVFFLCEFVVCFAHKCFFFHQMFFFVGQFALSVFSSN</sequence>
<evidence type="ECO:0000256" key="11">
    <source>
        <dbReference type="SAM" id="MobiDB-lite"/>
    </source>
</evidence>